<evidence type="ECO:0000256" key="3">
    <source>
        <dbReference type="ARBA" id="ARBA00023194"/>
    </source>
</evidence>
<feature type="domain" description="TauD/TfdA-like" evidence="4">
    <location>
        <begin position="149"/>
        <end position="463"/>
    </location>
</feature>
<evidence type="ECO:0000256" key="2">
    <source>
        <dbReference type="ARBA" id="ARBA00023002"/>
    </source>
</evidence>
<evidence type="ECO:0000313" key="6">
    <source>
        <dbReference type="Proteomes" id="UP000001338"/>
    </source>
</evidence>
<sequence>MDRLNSANASLWIGIQVRNIESLSHLLYRTRVKINYFFNLLNFLFAISNISCIKNKNIFHLSQKAFSRSILEKRVWKSFWGFLMAAKTFSKVKSKTHSKAKTKAVSVKKAKPKVAFALSKGFIDFKNPLPVVYQPDSEEQKGKQNLIQWIKSNKRALTDDLKEYGAVLFRGFDVSSPQDFEDVIINVDSNLKNNYLGTSPRNQVTQYAFTATELPPAYPIMQHAEMSFLDSPPKKLFFYCKKAPETFGETPITDLRKVLNEVPDFIREKFEKKKVRYSRVYDGPSNRSRFQFWRTKRWDEMFQTKDREKVEEISKKQNFKVEWFGKDSLRLINTTLAIRKHPEFKSLAWHNHSQVFHIDAARKEYWRIFARQKTIRSFLVGITLEILTFIKKITTKKEYLDTHCTYGDGQEISGPELKRIQDAFWNNISLFSWREGDVLIIDNYSVSHGRHPFTGPREIFVAWAD</sequence>
<dbReference type="EMBL" id="AFLV02000058">
    <property type="protein sequence ID" value="EKR63596.1"/>
    <property type="molecule type" value="Genomic_DNA"/>
</dbReference>
<keyword evidence="5" id="KW-0223">Dioxygenase</keyword>
<reference evidence="5 6" key="1">
    <citation type="submission" date="2012-10" db="EMBL/GenBank/DDBJ databases">
        <authorList>
            <person name="Harkins D.M."/>
            <person name="Durkin A.S."/>
            <person name="Brinkac L.M."/>
            <person name="Haft D.H."/>
            <person name="Selengut J.D."/>
            <person name="Sanka R."/>
            <person name="DePew J."/>
            <person name="Purushe J."/>
            <person name="Whelen A.C."/>
            <person name="Vinetz J.M."/>
            <person name="Sutton G.G."/>
            <person name="Nierman W.C."/>
            <person name="Fouts D.E."/>
        </authorList>
    </citation>
    <scope>NUCLEOTIDE SEQUENCE [LARGE SCALE GENOMIC DNA]</scope>
    <source>
        <strain evidence="5 6">2006001853</strain>
    </source>
</reference>
<dbReference type="InterPro" id="IPR003819">
    <property type="entry name" value="TauD/TfdA-like"/>
</dbReference>
<gene>
    <name evidence="5" type="ORF">LEP1GSC036_4270</name>
</gene>
<dbReference type="Gene3D" id="3.60.130.10">
    <property type="entry name" value="Clavaminate synthase-like"/>
    <property type="match status" value="1"/>
</dbReference>
<dbReference type="Proteomes" id="UP000001338">
    <property type="component" value="Unassembled WGS sequence"/>
</dbReference>
<dbReference type="Pfam" id="PF02668">
    <property type="entry name" value="TauD"/>
    <property type="match status" value="1"/>
</dbReference>
<protein>
    <submittedName>
        <fullName evidence="5">Taurine catabolism dioxygenase, TauD/TfdA family</fullName>
    </submittedName>
</protein>
<name>A0A828Z1J9_9LEPT</name>
<evidence type="ECO:0000259" key="4">
    <source>
        <dbReference type="Pfam" id="PF02668"/>
    </source>
</evidence>
<dbReference type="InterPro" id="IPR050411">
    <property type="entry name" value="AlphaKG_dependent_hydroxylases"/>
</dbReference>
<evidence type="ECO:0000256" key="1">
    <source>
        <dbReference type="ARBA" id="ARBA00001954"/>
    </source>
</evidence>
<comment type="caution">
    <text evidence="5">The sequence shown here is derived from an EMBL/GenBank/DDBJ whole genome shotgun (WGS) entry which is preliminary data.</text>
</comment>
<organism evidence="5 6">
    <name type="scientific">Leptospira weilii str. 2006001853</name>
    <dbReference type="NCBI Taxonomy" id="1001589"/>
    <lineage>
        <taxon>Bacteria</taxon>
        <taxon>Pseudomonadati</taxon>
        <taxon>Spirochaetota</taxon>
        <taxon>Spirochaetia</taxon>
        <taxon>Leptospirales</taxon>
        <taxon>Leptospiraceae</taxon>
        <taxon>Leptospira</taxon>
    </lineage>
</organism>
<dbReference type="AlphaFoldDB" id="A0A828Z1J9"/>
<accession>A0A828Z1J9</accession>
<keyword evidence="3" id="KW-0045">Antibiotic biosynthesis</keyword>
<dbReference type="GO" id="GO:0016706">
    <property type="term" value="F:2-oxoglutarate-dependent dioxygenase activity"/>
    <property type="evidence" value="ECO:0007669"/>
    <property type="project" value="UniProtKB-ARBA"/>
</dbReference>
<dbReference type="GO" id="GO:0017000">
    <property type="term" value="P:antibiotic biosynthetic process"/>
    <property type="evidence" value="ECO:0007669"/>
    <property type="project" value="UniProtKB-KW"/>
</dbReference>
<evidence type="ECO:0000313" key="5">
    <source>
        <dbReference type="EMBL" id="EKR63596.1"/>
    </source>
</evidence>
<dbReference type="PANTHER" id="PTHR10696">
    <property type="entry name" value="GAMMA-BUTYROBETAINE HYDROXYLASE-RELATED"/>
    <property type="match status" value="1"/>
</dbReference>
<dbReference type="PANTHER" id="PTHR10696:SF56">
    <property type="entry name" value="TAUD_TFDA-LIKE DOMAIN-CONTAINING PROTEIN"/>
    <property type="match status" value="1"/>
</dbReference>
<proteinExistence type="predicted"/>
<dbReference type="InterPro" id="IPR042098">
    <property type="entry name" value="TauD-like_sf"/>
</dbReference>
<dbReference type="SUPFAM" id="SSF51197">
    <property type="entry name" value="Clavaminate synthase-like"/>
    <property type="match status" value="1"/>
</dbReference>
<comment type="cofactor">
    <cofactor evidence="1">
        <name>Fe(2+)</name>
        <dbReference type="ChEBI" id="CHEBI:29033"/>
    </cofactor>
</comment>
<keyword evidence="2" id="KW-0560">Oxidoreductase</keyword>